<dbReference type="SUPFAM" id="SSF161098">
    <property type="entry name" value="MetI-like"/>
    <property type="match status" value="1"/>
</dbReference>
<feature type="transmembrane region" description="Helical" evidence="9">
    <location>
        <begin position="84"/>
        <end position="102"/>
    </location>
</feature>
<feature type="transmembrane region" description="Helical" evidence="9">
    <location>
        <begin position="123"/>
        <end position="141"/>
    </location>
</feature>
<dbReference type="EMBL" id="SLVX01000001">
    <property type="protein sequence ID" value="TCN48508.1"/>
    <property type="molecule type" value="Genomic_DNA"/>
</dbReference>
<evidence type="ECO:0000256" key="3">
    <source>
        <dbReference type="ARBA" id="ARBA00022448"/>
    </source>
</evidence>
<evidence type="ECO:0000313" key="12">
    <source>
        <dbReference type="Proteomes" id="UP000295351"/>
    </source>
</evidence>
<organism evidence="11 12">
    <name type="scientific">Shinella granuli</name>
    <dbReference type="NCBI Taxonomy" id="323621"/>
    <lineage>
        <taxon>Bacteria</taxon>
        <taxon>Pseudomonadati</taxon>
        <taxon>Pseudomonadota</taxon>
        <taxon>Alphaproteobacteria</taxon>
        <taxon>Hyphomicrobiales</taxon>
        <taxon>Rhizobiaceae</taxon>
        <taxon>Shinella</taxon>
    </lineage>
</organism>
<feature type="transmembrane region" description="Helical" evidence="9">
    <location>
        <begin position="161"/>
        <end position="188"/>
    </location>
</feature>
<dbReference type="InterPro" id="IPR043429">
    <property type="entry name" value="ArtM/GltK/GlnP/TcyL/YhdX-like"/>
</dbReference>
<protein>
    <submittedName>
        <fullName evidence="11">Amino acid ABC transporter membrane protein 1 (PAAT family)</fullName>
    </submittedName>
</protein>
<feature type="domain" description="ABC transmembrane type-1" evidence="10">
    <location>
        <begin position="78"/>
        <end position="370"/>
    </location>
</feature>
<dbReference type="AlphaFoldDB" id="A0A4R2D286"/>
<keyword evidence="6" id="KW-0029">Amino-acid transport</keyword>
<comment type="caution">
    <text evidence="11">The sequence shown here is derived from an EMBL/GenBank/DDBJ whole genome shotgun (WGS) entry which is preliminary data.</text>
</comment>
<dbReference type="Gene3D" id="1.10.3720.10">
    <property type="entry name" value="MetI-like"/>
    <property type="match status" value="2"/>
</dbReference>
<keyword evidence="8 9" id="KW-0472">Membrane</keyword>
<keyword evidence="7 9" id="KW-1133">Transmembrane helix</keyword>
<reference evidence="11 12" key="1">
    <citation type="submission" date="2019-03" db="EMBL/GenBank/DDBJ databases">
        <title>Genomic Encyclopedia of Type Strains, Phase IV (KMG-IV): sequencing the most valuable type-strain genomes for metagenomic binning, comparative biology and taxonomic classification.</title>
        <authorList>
            <person name="Goeker M."/>
        </authorList>
    </citation>
    <scope>NUCLEOTIDE SEQUENCE [LARGE SCALE GENOMIC DNA]</scope>
    <source>
        <strain evidence="11 12">DSM 18401</strain>
    </source>
</reference>
<dbReference type="InterPro" id="IPR010065">
    <property type="entry name" value="AA_ABC_transptr_permease_3TM"/>
</dbReference>
<evidence type="ECO:0000259" key="10">
    <source>
        <dbReference type="PROSITE" id="PS50928"/>
    </source>
</evidence>
<comment type="subcellular location">
    <subcellularLocation>
        <location evidence="1">Cell inner membrane</location>
        <topology evidence="1">Multi-pass membrane protein</topology>
    </subcellularLocation>
    <subcellularLocation>
        <location evidence="9">Cell membrane</location>
        <topology evidence="9">Multi-pass membrane protein</topology>
    </subcellularLocation>
</comment>
<evidence type="ECO:0000256" key="9">
    <source>
        <dbReference type="RuleBase" id="RU363032"/>
    </source>
</evidence>
<dbReference type="GO" id="GO:0022857">
    <property type="term" value="F:transmembrane transporter activity"/>
    <property type="evidence" value="ECO:0007669"/>
    <property type="project" value="InterPro"/>
</dbReference>
<evidence type="ECO:0000256" key="1">
    <source>
        <dbReference type="ARBA" id="ARBA00004429"/>
    </source>
</evidence>
<dbReference type="PANTHER" id="PTHR30614">
    <property type="entry name" value="MEMBRANE COMPONENT OF AMINO ACID ABC TRANSPORTER"/>
    <property type="match status" value="1"/>
</dbReference>
<evidence type="ECO:0000256" key="6">
    <source>
        <dbReference type="ARBA" id="ARBA00022970"/>
    </source>
</evidence>
<evidence type="ECO:0000256" key="7">
    <source>
        <dbReference type="ARBA" id="ARBA00022989"/>
    </source>
</evidence>
<keyword evidence="3 9" id="KW-0813">Transport</keyword>
<feature type="transmembrane region" description="Helical" evidence="9">
    <location>
        <begin position="251"/>
        <end position="270"/>
    </location>
</feature>
<dbReference type="CDD" id="cd06261">
    <property type="entry name" value="TM_PBP2"/>
    <property type="match status" value="2"/>
</dbReference>
<dbReference type="InterPro" id="IPR000515">
    <property type="entry name" value="MetI-like"/>
</dbReference>
<dbReference type="Proteomes" id="UP000295351">
    <property type="component" value="Unassembled WGS sequence"/>
</dbReference>
<keyword evidence="12" id="KW-1185">Reference proteome</keyword>
<dbReference type="Pfam" id="PF00528">
    <property type="entry name" value="BPD_transp_1"/>
    <property type="match status" value="1"/>
</dbReference>
<gene>
    <name evidence="11" type="ORF">EV665_101243</name>
</gene>
<keyword evidence="4" id="KW-1003">Cell membrane</keyword>
<dbReference type="PANTHER" id="PTHR30614:SF37">
    <property type="entry name" value="AMINO-ACID ABC TRANSPORTER PERMEASE PROTEIN YHDX-RELATED"/>
    <property type="match status" value="1"/>
</dbReference>
<feature type="transmembrane region" description="Helical" evidence="9">
    <location>
        <begin position="12"/>
        <end position="30"/>
    </location>
</feature>
<accession>A0A4R2D286</accession>
<evidence type="ECO:0000256" key="2">
    <source>
        <dbReference type="ARBA" id="ARBA00010072"/>
    </source>
</evidence>
<proteinExistence type="inferred from homology"/>
<dbReference type="GO" id="GO:0006865">
    <property type="term" value="P:amino acid transport"/>
    <property type="evidence" value="ECO:0007669"/>
    <property type="project" value="UniProtKB-KW"/>
</dbReference>
<dbReference type="PROSITE" id="PS50928">
    <property type="entry name" value="ABC_TM1"/>
    <property type="match status" value="1"/>
</dbReference>
<evidence type="ECO:0000256" key="5">
    <source>
        <dbReference type="ARBA" id="ARBA00022692"/>
    </source>
</evidence>
<dbReference type="GO" id="GO:0043190">
    <property type="term" value="C:ATP-binding cassette (ABC) transporter complex"/>
    <property type="evidence" value="ECO:0007669"/>
    <property type="project" value="InterPro"/>
</dbReference>
<dbReference type="RefSeq" id="WP_133032789.1">
    <property type="nucleotide sequence ID" value="NZ_BAABEI010000012.1"/>
</dbReference>
<dbReference type="NCBIfam" id="TIGR01726">
    <property type="entry name" value="HEQRo_perm_3TM"/>
    <property type="match status" value="1"/>
</dbReference>
<comment type="similarity">
    <text evidence="2">Belongs to the binding-protein-dependent transport system permease family. HisMQ subfamily.</text>
</comment>
<feature type="transmembrane region" description="Helical" evidence="9">
    <location>
        <begin position="208"/>
        <end position="231"/>
    </location>
</feature>
<evidence type="ECO:0000313" key="11">
    <source>
        <dbReference type="EMBL" id="TCN48508.1"/>
    </source>
</evidence>
<feature type="transmembrane region" description="Helical" evidence="9">
    <location>
        <begin position="352"/>
        <end position="373"/>
    </location>
</feature>
<keyword evidence="5 9" id="KW-0812">Transmembrane</keyword>
<sequence>MAFLHDMRFRAFFYQVVAIGAVILVGWTMFSTASGNLAKQNIATGFDFLSRPAGFVITEAAIAFEATDTVGRAILVGIANTVKVSLLAAILGTLIGLAVGIARMSRNPLLARLALVYVELLRNVPLLLYLFLWYSLIILILPPVRQALNLLPGVYLSNSGLVVPAALVESGGGALLACLLGGAAAAFVIRRVFTQKRVATGRSNHGALIATAAFVLPALVLWLAGGVSIDWEFPTAGKFRLTGGLHVRPEFVALLFGLALSVSANVAEIVRAGIQAVSKGQWEAAAALGLARAKTMRLVVLPQALRIIIPPLTNTYLTVFKNSSLAIAIGYPDLVMVSNTVMNQTGQAIETIAIFMGVYLALSIAISLLMNWYNAHVALKER</sequence>
<dbReference type="InterPro" id="IPR035906">
    <property type="entry name" value="MetI-like_sf"/>
</dbReference>
<evidence type="ECO:0000256" key="8">
    <source>
        <dbReference type="ARBA" id="ARBA00023136"/>
    </source>
</evidence>
<evidence type="ECO:0000256" key="4">
    <source>
        <dbReference type="ARBA" id="ARBA00022475"/>
    </source>
</evidence>
<name>A0A4R2D286_SHIGR</name>